<evidence type="ECO:0000256" key="1">
    <source>
        <dbReference type="SAM" id="Phobius"/>
    </source>
</evidence>
<dbReference type="Proteomes" id="UP000251002">
    <property type="component" value="Unassembled WGS sequence"/>
</dbReference>
<evidence type="ECO:0000313" key="3">
    <source>
        <dbReference type="Proteomes" id="UP000251002"/>
    </source>
</evidence>
<dbReference type="AlphaFoldDB" id="A0A365L7Q9"/>
<reference evidence="2 3" key="1">
    <citation type="submission" date="2018-06" db="EMBL/GenBank/DDBJ databases">
        <title>The draft genome sequences of strains SCU63 and S1.</title>
        <authorList>
            <person name="Gan L."/>
        </authorList>
    </citation>
    <scope>NUCLEOTIDE SEQUENCE [LARGE SCALE GENOMIC DNA]</scope>
    <source>
        <strain evidence="2 3">SCU63</strain>
    </source>
</reference>
<keyword evidence="1" id="KW-1133">Transmembrane helix</keyword>
<keyword evidence="1" id="KW-0472">Membrane</keyword>
<protein>
    <recommendedName>
        <fullName evidence="4">MFS transporter</fullName>
    </recommendedName>
</protein>
<dbReference type="EMBL" id="QLZR01000001">
    <property type="protein sequence ID" value="RAZ81452.1"/>
    <property type="molecule type" value="Genomic_DNA"/>
</dbReference>
<accession>A0A365L7Q9</accession>
<name>A0A365L7Q9_9BACL</name>
<organism evidence="2 3">
    <name type="scientific">Planococcus halotolerans</name>
    <dbReference type="NCBI Taxonomy" id="2233542"/>
    <lineage>
        <taxon>Bacteria</taxon>
        <taxon>Bacillati</taxon>
        <taxon>Bacillota</taxon>
        <taxon>Bacilli</taxon>
        <taxon>Bacillales</taxon>
        <taxon>Caryophanaceae</taxon>
        <taxon>Planococcus</taxon>
    </lineage>
</organism>
<proteinExistence type="predicted"/>
<keyword evidence="1" id="KW-0812">Transmembrane</keyword>
<gene>
    <name evidence="2" type="ORF">DP120_04030</name>
</gene>
<evidence type="ECO:0008006" key="4">
    <source>
        <dbReference type="Google" id="ProtNLM"/>
    </source>
</evidence>
<keyword evidence="3" id="KW-1185">Reference proteome</keyword>
<feature type="transmembrane region" description="Helical" evidence="1">
    <location>
        <begin position="6"/>
        <end position="26"/>
    </location>
</feature>
<sequence>MVNKNYLTFTYAISGISIIVGLLMILNSGSRGQSVAAAELTRQFNSMDTAQYNMIYEAGINQFLVLGGILLGIGLLMICLLSFVLLLRSKPEAEDELHV</sequence>
<evidence type="ECO:0000313" key="2">
    <source>
        <dbReference type="EMBL" id="RAZ81452.1"/>
    </source>
</evidence>
<feature type="transmembrane region" description="Helical" evidence="1">
    <location>
        <begin position="63"/>
        <end position="87"/>
    </location>
</feature>
<comment type="caution">
    <text evidence="2">The sequence shown here is derived from an EMBL/GenBank/DDBJ whole genome shotgun (WGS) entry which is preliminary data.</text>
</comment>